<dbReference type="EMBL" id="JAIVFP010000001">
    <property type="protein sequence ID" value="MCI4684599.1"/>
    <property type="molecule type" value="Genomic_DNA"/>
</dbReference>
<dbReference type="InterPro" id="IPR004372">
    <property type="entry name" value="Ac/propionate_kinase"/>
</dbReference>
<keyword evidence="8 9" id="KW-0460">Magnesium</keyword>
<evidence type="ECO:0000313" key="11">
    <source>
        <dbReference type="EMBL" id="MCI4684599.1"/>
    </source>
</evidence>
<evidence type="ECO:0000256" key="5">
    <source>
        <dbReference type="ARBA" id="ARBA00022741"/>
    </source>
</evidence>
<dbReference type="PRINTS" id="PR00471">
    <property type="entry name" value="ACETATEKNASE"/>
</dbReference>
<evidence type="ECO:0000313" key="12">
    <source>
        <dbReference type="Proteomes" id="UP001139104"/>
    </source>
</evidence>
<dbReference type="SUPFAM" id="SSF53067">
    <property type="entry name" value="Actin-like ATPase domain"/>
    <property type="match status" value="2"/>
</dbReference>
<dbReference type="Gene3D" id="3.30.420.40">
    <property type="match status" value="2"/>
</dbReference>
<keyword evidence="3 9" id="KW-0808">Transferase</keyword>
<comment type="caution">
    <text evidence="11">The sequence shown here is derived from an EMBL/GenBank/DDBJ whole genome shotgun (WGS) entry which is preliminary data.</text>
</comment>
<feature type="binding site" evidence="9">
    <location>
        <position position="93"/>
    </location>
    <ligand>
        <name>substrate</name>
    </ligand>
</feature>
<comment type="pathway">
    <text evidence="9">Metabolic intermediate biosynthesis; acetyl-CoA biosynthesis; acetyl-CoA from acetate: step 1/2.</text>
</comment>
<dbReference type="InterPro" id="IPR023865">
    <property type="entry name" value="Aliphatic_acid_kinase_CS"/>
</dbReference>
<dbReference type="Pfam" id="PF00871">
    <property type="entry name" value="Acetate_kinase"/>
    <property type="match status" value="1"/>
</dbReference>
<keyword evidence="6 9" id="KW-0418">Kinase</keyword>
<evidence type="ECO:0000256" key="2">
    <source>
        <dbReference type="ARBA" id="ARBA00022490"/>
    </source>
</evidence>
<comment type="function">
    <text evidence="9">Catalyzes the formation of acetyl phosphate from acetate and ATP. Can also catalyze the reverse reaction.</text>
</comment>
<keyword evidence="7 9" id="KW-0067">ATP-binding</keyword>
<proteinExistence type="inferred from homology"/>
<feature type="site" description="Transition state stabilizer" evidence="9">
    <location>
        <position position="241"/>
    </location>
</feature>
<keyword evidence="5 9" id="KW-0547">Nucleotide-binding</keyword>
<keyword evidence="12" id="KW-1185">Reference proteome</keyword>
<comment type="subcellular location">
    <subcellularLocation>
        <location evidence="9">Cytoplasm</location>
    </subcellularLocation>
</comment>
<evidence type="ECO:0000256" key="4">
    <source>
        <dbReference type="ARBA" id="ARBA00022723"/>
    </source>
</evidence>
<dbReference type="PROSITE" id="PS01076">
    <property type="entry name" value="ACETATE_KINASE_2"/>
    <property type="match status" value="1"/>
</dbReference>
<dbReference type="PANTHER" id="PTHR21060:SF21">
    <property type="entry name" value="ACETATE KINASE"/>
    <property type="match status" value="1"/>
</dbReference>
<dbReference type="HAMAP" id="MF_00020">
    <property type="entry name" value="Acetate_kinase"/>
    <property type="match status" value="1"/>
</dbReference>
<evidence type="ECO:0000256" key="1">
    <source>
        <dbReference type="ARBA" id="ARBA00008748"/>
    </source>
</evidence>
<dbReference type="Proteomes" id="UP001139104">
    <property type="component" value="Unassembled WGS sequence"/>
</dbReference>
<dbReference type="EC" id="2.7.2.1" evidence="9"/>
<comment type="cofactor">
    <cofactor evidence="9">
        <name>Mg(2+)</name>
        <dbReference type="ChEBI" id="CHEBI:18420"/>
    </cofactor>
    <cofactor evidence="9">
        <name>Mn(2+)</name>
        <dbReference type="ChEBI" id="CHEBI:29035"/>
    </cofactor>
    <text evidence="9">Mg(2+). Can also accept Mn(2+).</text>
</comment>
<feature type="binding site" evidence="9">
    <location>
        <begin position="328"/>
        <end position="332"/>
    </location>
    <ligand>
        <name>ATP</name>
        <dbReference type="ChEBI" id="CHEBI:30616"/>
    </ligand>
</feature>
<keyword evidence="4 9" id="KW-0479">Metal-binding</keyword>
<feature type="active site" description="Proton donor/acceptor" evidence="9">
    <location>
        <position position="150"/>
    </location>
</feature>
<dbReference type="InterPro" id="IPR043129">
    <property type="entry name" value="ATPase_NBD"/>
</dbReference>
<dbReference type="PANTHER" id="PTHR21060">
    <property type="entry name" value="ACETATE KINASE"/>
    <property type="match status" value="1"/>
</dbReference>
<dbReference type="PROSITE" id="PS01075">
    <property type="entry name" value="ACETATE_KINASE_1"/>
    <property type="match status" value="1"/>
</dbReference>
<feature type="binding site" evidence="9">
    <location>
        <begin position="208"/>
        <end position="212"/>
    </location>
    <ligand>
        <name>ATP</name>
        <dbReference type="ChEBI" id="CHEBI:30616"/>
    </ligand>
</feature>
<feature type="binding site" evidence="9">
    <location>
        <begin position="283"/>
        <end position="285"/>
    </location>
    <ligand>
        <name>ATP</name>
        <dbReference type="ChEBI" id="CHEBI:30616"/>
    </ligand>
</feature>
<comment type="subunit">
    <text evidence="9">Homodimer.</text>
</comment>
<dbReference type="InterPro" id="IPR000890">
    <property type="entry name" value="Aliphatic_acid_kin_short-chain"/>
</dbReference>
<evidence type="ECO:0000256" key="7">
    <source>
        <dbReference type="ARBA" id="ARBA00022840"/>
    </source>
</evidence>
<organism evidence="11 12">
    <name type="scientific">Candidatus Rhodoblastus alkanivorans</name>
    <dbReference type="NCBI Taxonomy" id="2954117"/>
    <lineage>
        <taxon>Bacteria</taxon>
        <taxon>Pseudomonadati</taxon>
        <taxon>Pseudomonadota</taxon>
        <taxon>Alphaproteobacteria</taxon>
        <taxon>Hyphomicrobiales</taxon>
        <taxon>Rhodoblastaceae</taxon>
        <taxon>Rhodoblastus</taxon>
    </lineage>
</organism>
<gene>
    <name evidence="9" type="primary">ackA</name>
    <name evidence="11" type="ORF">K2U94_17800</name>
</gene>
<evidence type="ECO:0000256" key="3">
    <source>
        <dbReference type="ARBA" id="ARBA00022679"/>
    </source>
</evidence>
<comment type="catalytic activity">
    <reaction evidence="9">
        <text>acetate + ATP = acetyl phosphate + ADP</text>
        <dbReference type="Rhea" id="RHEA:11352"/>
        <dbReference type="ChEBI" id="CHEBI:22191"/>
        <dbReference type="ChEBI" id="CHEBI:30089"/>
        <dbReference type="ChEBI" id="CHEBI:30616"/>
        <dbReference type="ChEBI" id="CHEBI:456216"/>
        <dbReference type="EC" id="2.7.2.1"/>
    </reaction>
</comment>
<dbReference type="PIRSF" id="PIRSF000722">
    <property type="entry name" value="Acetate_prop_kin"/>
    <property type="match status" value="1"/>
</dbReference>
<reference evidence="11" key="1">
    <citation type="journal article" date="2022" name="ISME J.">
        <title>Identification of active gaseous-alkane degraders at natural gas seeps.</title>
        <authorList>
            <person name="Farhan Ul Haque M."/>
            <person name="Hernandez M."/>
            <person name="Crombie A.T."/>
            <person name="Murrell J.C."/>
        </authorList>
    </citation>
    <scope>NUCLEOTIDE SEQUENCE</scope>
    <source>
        <strain evidence="11">PC2</strain>
    </source>
</reference>
<dbReference type="GO" id="GO:0008776">
    <property type="term" value="F:acetate kinase activity"/>
    <property type="evidence" value="ECO:0007669"/>
    <property type="project" value="UniProtKB-EC"/>
</dbReference>
<sequence>MGDIILTINAGSSSVKFSAQEIAEGKLTPLASGLIDGIGGKATFSARKSGGEKTHFVLDQTHAAVDHKMALTAVLDWMEDQLPGANVVGVGHRVVHGGPNYAQPVLVTTETFKDLKALEPLAPLHQPYNLAGVEAAIHAFPHAAQVACFDTAFHRKHPFIADTFALPRQYYDEGVRRYGFHGLSYEFIHRILRYEEPVLARGKVIVAHLGNGASLCAINAGRSVASTMGFTALDGLPMGTRCGQLDPGVVLYLMSEKKMSAAEITDLLYKNSGLKGMSGISNDMRDLEASTEQSAKDAIDYFVSRVRREIGGLSAVLGGLDCIVLTGGIGENAVNIRRAILKDMEWFGIQIDEDANARNERVISEKGSPTVALILKTDEERMIAAHTAELLGLKQPIVPAIS</sequence>
<protein>
    <recommendedName>
        <fullName evidence="9">Acetate kinase</fullName>
        <ecNumber evidence="9">2.7.2.1</ecNumber>
    </recommendedName>
    <alternativeName>
        <fullName evidence="9">Acetokinase</fullName>
    </alternativeName>
</protein>
<evidence type="ECO:0000256" key="8">
    <source>
        <dbReference type="ARBA" id="ARBA00022842"/>
    </source>
</evidence>
<comment type="similarity">
    <text evidence="1 9 10">Belongs to the acetokinase family.</text>
</comment>
<evidence type="ECO:0000256" key="10">
    <source>
        <dbReference type="RuleBase" id="RU003835"/>
    </source>
</evidence>
<dbReference type="NCBIfam" id="TIGR00016">
    <property type="entry name" value="ackA"/>
    <property type="match status" value="1"/>
</dbReference>
<feature type="binding site" evidence="9">
    <location>
        <position position="16"/>
    </location>
    <ligand>
        <name>ATP</name>
        <dbReference type="ChEBI" id="CHEBI:30616"/>
    </ligand>
</feature>
<accession>A0ABS9ZA81</accession>
<feature type="binding site" evidence="9">
    <location>
        <position position="379"/>
    </location>
    <ligand>
        <name>Mg(2+)</name>
        <dbReference type="ChEBI" id="CHEBI:18420"/>
    </ligand>
</feature>
<dbReference type="RefSeq" id="WP_243068490.1">
    <property type="nucleotide sequence ID" value="NZ_JAIVFK010000001.1"/>
</dbReference>
<evidence type="ECO:0000256" key="6">
    <source>
        <dbReference type="ARBA" id="ARBA00022777"/>
    </source>
</evidence>
<feature type="binding site" evidence="9">
    <location>
        <position position="9"/>
    </location>
    <ligand>
        <name>Mg(2+)</name>
        <dbReference type="ChEBI" id="CHEBI:18420"/>
    </ligand>
</feature>
<keyword evidence="2 9" id="KW-0963">Cytoplasm</keyword>
<feature type="site" description="Transition state stabilizer" evidence="9">
    <location>
        <position position="181"/>
    </location>
</feature>
<name>A0ABS9ZA81_9HYPH</name>
<evidence type="ECO:0000256" key="9">
    <source>
        <dbReference type="HAMAP-Rule" id="MF_00020"/>
    </source>
</evidence>